<comment type="caution">
    <text evidence="1">The sequence shown here is derived from an EMBL/GenBank/DDBJ whole genome shotgun (WGS) entry which is preliminary data.</text>
</comment>
<dbReference type="Proteomes" id="UP000294588">
    <property type="component" value="Unassembled WGS sequence"/>
</dbReference>
<sequence>MPDFRLPDESGKNVSLSELLGKGPIIIDFWADYCQPCKQAMPALQELVNKYDSLTVVLISLDAPKAQPKAKAYLKSKNYSFITLFDPDKTLAKKLNVENPPHTFILDKTGEIVYSHLGYEPGIEKEYEHKVRKLLGLANEEGEECTCTEKCPDCQEK</sequence>
<name>A0AC61QJR0_9BACT</name>
<reference evidence="1" key="1">
    <citation type="submission" date="2019-03" db="EMBL/GenBank/DDBJ databases">
        <title>Candidatus Syntrophosphaera thermopropionivorans: a novel player in syntrophic propionate oxidation during anaerobic digestion.</title>
        <authorList>
            <person name="Dyksma S."/>
        </authorList>
    </citation>
    <scope>NUCLEOTIDE SEQUENCE</scope>
    <source>
        <strain evidence="1">W5</strain>
    </source>
</reference>
<accession>A0AC61QJR0</accession>
<dbReference type="EMBL" id="SMOG01000006">
    <property type="protein sequence ID" value="TDF73418.1"/>
    <property type="molecule type" value="Genomic_DNA"/>
</dbReference>
<proteinExistence type="predicted"/>
<organism evidence="1 2">
    <name type="scientific">Candidatus Syntrophosphaera thermopropionivorans</name>
    <dbReference type="NCBI Taxonomy" id="2593015"/>
    <lineage>
        <taxon>Bacteria</taxon>
        <taxon>Pseudomonadati</taxon>
        <taxon>Candidatus Cloacimonadota</taxon>
        <taxon>Candidatus Cloacimonadia</taxon>
        <taxon>Candidatus Cloacimonadales</taxon>
        <taxon>Candidatus Cloacimonadaceae</taxon>
        <taxon>Candidatus Syntrophosphaera</taxon>
    </lineage>
</organism>
<evidence type="ECO:0000313" key="2">
    <source>
        <dbReference type="Proteomes" id="UP000294588"/>
    </source>
</evidence>
<gene>
    <name evidence="1" type="ORF">E0946_03145</name>
</gene>
<protein>
    <submittedName>
        <fullName evidence="1">TlpA family protein disulfide reductase</fullName>
    </submittedName>
</protein>
<evidence type="ECO:0000313" key="1">
    <source>
        <dbReference type="EMBL" id="TDF73418.1"/>
    </source>
</evidence>
<keyword evidence="2" id="KW-1185">Reference proteome</keyword>